<protein>
    <submittedName>
        <fullName evidence="2">Uncharacterized protein</fullName>
    </submittedName>
</protein>
<sequence>MPRQRERRRQAADPDGDGDLQRHDVLACTGPPPVLRAWSLADKASSVTVEAGGRRIATGYGGPDEWGGAMPVGGPPDPDEPEQVRVESHGRWRLEVVPLAAVPVFDGRLAGLGAEVVRWAGPPGRLTVRTGRWHGGLAEATVLDERLNPLGATSTFGRRRHEPVELPPGCLVAVQIQTWGPKGRWRLVVR</sequence>
<gene>
    <name evidence="2" type="ORF">OHA16_18360</name>
</gene>
<feature type="region of interest" description="Disordered" evidence="1">
    <location>
        <begin position="55"/>
        <end position="82"/>
    </location>
</feature>
<dbReference type="Proteomes" id="UP001432222">
    <property type="component" value="Chromosome"/>
</dbReference>
<dbReference type="RefSeq" id="WP_328955587.1">
    <property type="nucleotide sequence ID" value="NZ_CP108110.1"/>
</dbReference>
<evidence type="ECO:0000313" key="3">
    <source>
        <dbReference type="Proteomes" id="UP001432222"/>
    </source>
</evidence>
<proteinExistence type="predicted"/>
<keyword evidence="3" id="KW-1185">Reference proteome</keyword>
<evidence type="ECO:0000313" key="2">
    <source>
        <dbReference type="EMBL" id="WUQ84756.1"/>
    </source>
</evidence>
<evidence type="ECO:0000256" key="1">
    <source>
        <dbReference type="SAM" id="MobiDB-lite"/>
    </source>
</evidence>
<accession>A0ABZ1U1E0</accession>
<dbReference type="EMBL" id="CP108110">
    <property type="protein sequence ID" value="WUQ84756.1"/>
    <property type="molecule type" value="Genomic_DNA"/>
</dbReference>
<name>A0ABZ1U1E0_9ACTN</name>
<feature type="region of interest" description="Disordered" evidence="1">
    <location>
        <begin position="1"/>
        <end position="27"/>
    </location>
</feature>
<reference evidence="2" key="1">
    <citation type="submission" date="2022-10" db="EMBL/GenBank/DDBJ databases">
        <title>The complete genomes of actinobacterial strains from the NBC collection.</title>
        <authorList>
            <person name="Joergensen T.S."/>
            <person name="Alvarez Arevalo M."/>
            <person name="Sterndorff E.B."/>
            <person name="Faurdal D."/>
            <person name="Vuksanovic O."/>
            <person name="Mourched A.-S."/>
            <person name="Charusanti P."/>
            <person name="Shaw S."/>
            <person name="Blin K."/>
            <person name="Weber T."/>
        </authorList>
    </citation>
    <scope>NUCLEOTIDE SEQUENCE</scope>
    <source>
        <strain evidence="2">NBC_00222</strain>
    </source>
</reference>
<organism evidence="2 3">
    <name type="scientific">Kitasatospora purpeofusca</name>
    <dbReference type="NCBI Taxonomy" id="67352"/>
    <lineage>
        <taxon>Bacteria</taxon>
        <taxon>Bacillati</taxon>
        <taxon>Actinomycetota</taxon>
        <taxon>Actinomycetes</taxon>
        <taxon>Kitasatosporales</taxon>
        <taxon>Streptomycetaceae</taxon>
        <taxon>Kitasatospora</taxon>
    </lineage>
</organism>